<evidence type="ECO:0000256" key="1">
    <source>
        <dbReference type="SAM" id="MobiDB-lite"/>
    </source>
</evidence>
<keyword evidence="4" id="KW-1185">Reference proteome</keyword>
<proteinExistence type="predicted"/>
<dbReference type="SUPFAM" id="SSF50249">
    <property type="entry name" value="Nucleic acid-binding proteins"/>
    <property type="match status" value="1"/>
</dbReference>
<dbReference type="HOGENOM" id="CLU_119412_0_1_5"/>
<dbReference type="InterPro" id="IPR022002">
    <property type="entry name" value="ChsH2_Znr"/>
</dbReference>
<feature type="region of interest" description="Disordered" evidence="1">
    <location>
        <begin position="1"/>
        <end position="22"/>
    </location>
</feature>
<dbReference type="AlphaFoldDB" id="A3VLQ6"/>
<dbReference type="STRING" id="314271.RB2654_21733"/>
<dbReference type="Proteomes" id="UP000002931">
    <property type="component" value="Unassembled WGS sequence"/>
</dbReference>
<dbReference type="InterPro" id="IPR052513">
    <property type="entry name" value="Thioester_dehydratase-like"/>
</dbReference>
<evidence type="ECO:0000259" key="2">
    <source>
        <dbReference type="Pfam" id="PF12172"/>
    </source>
</evidence>
<evidence type="ECO:0000313" key="3">
    <source>
        <dbReference type="EMBL" id="EAQ10833.1"/>
    </source>
</evidence>
<comment type="caution">
    <text evidence="3">The sequence shown here is derived from an EMBL/GenBank/DDBJ whole genome shotgun (WGS) entry which is preliminary data.</text>
</comment>
<reference evidence="3 4" key="1">
    <citation type="journal article" date="2010" name="J. Bacteriol.">
        <title>Genome sequences of Pelagibaca bermudensis HTCC2601T and Maritimibacter alkaliphilus HTCC2654T, the type strains of two marine Roseobacter genera.</title>
        <authorList>
            <person name="Thrash J.C."/>
            <person name="Cho J.C."/>
            <person name="Ferriera S."/>
            <person name="Johnson J."/>
            <person name="Vergin K.L."/>
            <person name="Giovannoni S.J."/>
        </authorList>
    </citation>
    <scope>NUCLEOTIDE SEQUENCE [LARGE SCALE GENOMIC DNA]</scope>
    <source>
        <strain evidence="3 4">HTCC2654</strain>
    </source>
</reference>
<name>A3VLQ6_9RHOB</name>
<dbReference type="Pfam" id="PF12172">
    <property type="entry name" value="zf-ChsH2"/>
    <property type="match status" value="1"/>
</dbReference>
<dbReference type="Gene3D" id="6.10.30.10">
    <property type="match status" value="1"/>
</dbReference>
<sequence length="143" mass="15123">MKMREREMTRPPQPVPTQETQPFWDAARDGRVVLWHCNACGRTAGPLSPRCPDCLSGSLSALTYEGRVLLKGRTVLTVPAYEGQSVPAPVAECVIEDEPRVTLIAADPDDLTRDLAPGTPVTLGFAANGDGVPLATITGGGPS</sequence>
<dbReference type="PANTHER" id="PTHR34075:SF5">
    <property type="entry name" value="BLR3430 PROTEIN"/>
    <property type="match status" value="1"/>
</dbReference>
<dbReference type="PANTHER" id="PTHR34075">
    <property type="entry name" value="BLR3430 PROTEIN"/>
    <property type="match status" value="1"/>
</dbReference>
<dbReference type="eggNOG" id="COG1545">
    <property type="taxonomic scope" value="Bacteria"/>
</dbReference>
<evidence type="ECO:0000313" key="4">
    <source>
        <dbReference type="Proteomes" id="UP000002931"/>
    </source>
</evidence>
<accession>A3VLQ6</accession>
<organism evidence="3 4">
    <name type="scientific">Maritimibacter alkaliphilus HTCC2654</name>
    <dbReference type="NCBI Taxonomy" id="314271"/>
    <lineage>
        <taxon>Bacteria</taxon>
        <taxon>Pseudomonadati</taxon>
        <taxon>Pseudomonadota</taxon>
        <taxon>Alphaproteobacteria</taxon>
        <taxon>Rhodobacterales</taxon>
        <taxon>Roseobacteraceae</taxon>
        <taxon>Maritimibacter</taxon>
    </lineage>
</organism>
<gene>
    <name evidence="3" type="ORF">RB2654_21733</name>
</gene>
<feature type="domain" description="ChsH2 rubredoxin-like zinc ribbon" evidence="2">
    <location>
        <begin position="24"/>
        <end position="59"/>
    </location>
</feature>
<dbReference type="EMBL" id="AAMT01000024">
    <property type="protein sequence ID" value="EAQ10833.1"/>
    <property type="molecule type" value="Genomic_DNA"/>
</dbReference>
<dbReference type="InterPro" id="IPR012340">
    <property type="entry name" value="NA-bd_OB-fold"/>
</dbReference>
<protein>
    <recommendedName>
        <fullName evidence="2">ChsH2 rubredoxin-like zinc ribbon domain-containing protein</fullName>
    </recommendedName>
</protein>